<protein>
    <recommendedName>
        <fullName evidence="3">Glycosyltransferase family 32 protein</fullName>
    </recommendedName>
</protein>
<accession>K0SYG9</accession>
<dbReference type="EMBL" id="AGNL01007176">
    <property type="protein sequence ID" value="EJK71478.1"/>
    <property type="molecule type" value="Genomic_DNA"/>
</dbReference>
<gene>
    <name evidence="1" type="ORF">THAOC_07072</name>
</gene>
<dbReference type="Gene3D" id="3.90.550.20">
    <property type="match status" value="1"/>
</dbReference>
<dbReference type="AlphaFoldDB" id="K0SYG9"/>
<dbReference type="GO" id="GO:0016020">
    <property type="term" value="C:membrane"/>
    <property type="evidence" value="ECO:0007669"/>
    <property type="project" value="GOC"/>
</dbReference>
<reference evidence="1 2" key="1">
    <citation type="journal article" date="2012" name="Genome Biol.">
        <title>Genome and low-iron response of an oceanic diatom adapted to chronic iron limitation.</title>
        <authorList>
            <person name="Lommer M."/>
            <person name="Specht M."/>
            <person name="Roy A.S."/>
            <person name="Kraemer L."/>
            <person name="Andreson R."/>
            <person name="Gutowska M.A."/>
            <person name="Wolf J."/>
            <person name="Bergner S.V."/>
            <person name="Schilhabel M.B."/>
            <person name="Klostermeier U.C."/>
            <person name="Beiko R.G."/>
            <person name="Rosenstiel P."/>
            <person name="Hippler M."/>
            <person name="Laroche J."/>
        </authorList>
    </citation>
    <scope>NUCLEOTIDE SEQUENCE [LARGE SCALE GENOMIC DNA]</scope>
    <source>
        <strain evidence="1 2">CCMP1005</strain>
    </source>
</reference>
<dbReference type="InterPro" id="IPR051706">
    <property type="entry name" value="Glycosyltransferase_domain"/>
</dbReference>
<dbReference type="OMA" id="WNETHRI"/>
<evidence type="ECO:0008006" key="3">
    <source>
        <dbReference type="Google" id="ProtNLM"/>
    </source>
</evidence>
<evidence type="ECO:0000313" key="1">
    <source>
        <dbReference type="EMBL" id="EJK71478.1"/>
    </source>
</evidence>
<proteinExistence type="predicted"/>
<dbReference type="GO" id="GO:0000030">
    <property type="term" value="F:mannosyltransferase activity"/>
    <property type="evidence" value="ECO:0007669"/>
    <property type="project" value="TreeGrafter"/>
</dbReference>
<dbReference type="InterPro" id="IPR029044">
    <property type="entry name" value="Nucleotide-diphossugar_trans"/>
</dbReference>
<name>K0SYG9_THAOC</name>
<dbReference type="SUPFAM" id="SSF53448">
    <property type="entry name" value="Nucleotide-diphospho-sugar transferases"/>
    <property type="match status" value="1"/>
</dbReference>
<dbReference type="GO" id="GO:0051999">
    <property type="term" value="P:mannosyl-inositol phosphorylceramide biosynthetic process"/>
    <property type="evidence" value="ECO:0007669"/>
    <property type="project" value="TreeGrafter"/>
</dbReference>
<evidence type="ECO:0000313" key="2">
    <source>
        <dbReference type="Proteomes" id="UP000266841"/>
    </source>
</evidence>
<dbReference type="PANTHER" id="PTHR32385:SF15">
    <property type="entry name" value="INOSITOL PHOSPHOCERAMIDE MANNOSYLTRANSFERASE 1"/>
    <property type="match status" value="1"/>
</dbReference>
<dbReference type="OrthoDB" id="43211at2759"/>
<organism evidence="1 2">
    <name type="scientific">Thalassiosira oceanica</name>
    <name type="common">Marine diatom</name>
    <dbReference type="NCBI Taxonomy" id="159749"/>
    <lineage>
        <taxon>Eukaryota</taxon>
        <taxon>Sar</taxon>
        <taxon>Stramenopiles</taxon>
        <taxon>Ochrophyta</taxon>
        <taxon>Bacillariophyta</taxon>
        <taxon>Coscinodiscophyceae</taxon>
        <taxon>Thalassiosirophycidae</taxon>
        <taxon>Thalassiosirales</taxon>
        <taxon>Thalassiosiraceae</taxon>
        <taxon>Thalassiosira</taxon>
    </lineage>
</organism>
<keyword evidence="2" id="KW-1185">Reference proteome</keyword>
<comment type="caution">
    <text evidence="1">The sequence shown here is derived from an EMBL/GenBank/DDBJ whole genome shotgun (WGS) entry which is preliminary data.</text>
</comment>
<dbReference type="eggNOG" id="ENOG502S8M2">
    <property type="taxonomic scope" value="Eukaryota"/>
</dbReference>
<dbReference type="Proteomes" id="UP000266841">
    <property type="component" value="Unassembled WGS sequence"/>
</dbReference>
<dbReference type="PANTHER" id="PTHR32385">
    <property type="entry name" value="MANNOSYL PHOSPHORYLINOSITOL CERAMIDE SYNTHASE"/>
    <property type="match status" value="1"/>
</dbReference>
<sequence length="316" mass="37272">MSPRATLLELPSLDELTRNPAGLMTCIDPLLPIQDRIVRNVNDTKTPTTRRIPRVIHVSFKSRCLPPEMYDAMEVWKTALPYHSFYFHDDQAVDRLFALSFPEFPQLKSLMRCVLFRGAMKIDVWRMYLYGGIYSDMDQYPIQETFGEVSPIGQDDYAFFLSDSWNRPSQWFFAAVKRHPILYFTMQEIFLRLHKLEDVERPNVVFVTGPDAVKFGYGISMGWKTDLGKDIYQEGTHKCLPKFGDYTVTKKRNTEHYMKQLDMKEMVQWNETHRITRKQRIEWQSGVQHWMDEKNSRMRKFGGTCLELLYSLDAMT</sequence>